<protein>
    <recommendedName>
        <fullName evidence="11 12">Aminodeoxychorismate lyase</fullName>
        <ecNumber evidence="8 12">4.1.3.38</ecNumber>
    </recommendedName>
</protein>
<evidence type="ECO:0000256" key="1">
    <source>
        <dbReference type="ARBA" id="ARBA00001933"/>
    </source>
</evidence>
<dbReference type="InterPro" id="IPR018300">
    <property type="entry name" value="Aminotrans_IV_CS"/>
</dbReference>
<dbReference type="FunFam" id="3.20.10.10:FF:000002">
    <property type="entry name" value="D-alanine aminotransferase"/>
    <property type="match status" value="1"/>
</dbReference>
<name>A0A450S943_9GAMM</name>
<dbReference type="InterPro" id="IPR043131">
    <property type="entry name" value="BCAT-like_N"/>
</dbReference>
<dbReference type="EC" id="4.1.3.38" evidence="8 12"/>
<dbReference type="InterPro" id="IPR043132">
    <property type="entry name" value="BCAT-like_C"/>
</dbReference>
<comment type="catalytic activity">
    <reaction evidence="9">
        <text>4-amino-4-deoxychorismate = 4-aminobenzoate + pyruvate + H(+)</text>
        <dbReference type="Rhea" id="RHEA:16201"/>
        <dbReference type="ChEBI" id="CHEBI:15361"/>
        <dbReference type="ChEBI" id="CHEBI:15378"/>
        <dbReference type="ChEBI" id="CHEBI:17836"/>
        <dbReference type="ChEBI" id="CHEBI:58406"/>
        <dbReference type="EC" id="4.1.3.38"/>
    </reaction>
</comment>
<dbReference type="EMBL" id="CAADFD010000004">
    <property type="protein sequence ID" value="VFJ48507.1"/>
    <property type="molecule type" value="Genomic_DNA"/>
</dbReference>
<evidence type="ECO:0000256" key="11">
    <source>
        <dbReference type="ARBA" id="ARBA00069174"/>
    </source>
</evidence>
<dbReference type="GO" id="GO:0030170">
    <property type="term" value="F:pyridoxal phosphate binding"/>
    <property type="evidence" value="ECO:0007669"/>
    <property type="project" value="InterPro"/>
</dbReference>
<dbReference type="SUPFAM" id="SSF56752">
    <property type="entry name" value="D-aminoacid aminotransferase-like PLP-dependent enzymes"/>
    <property type="match status" value="1"/>
</dbReference>
<proteinExistence type="inferred from homology"/>
<evidence type="ECO:0000256" key="2">
    <source>
        <dbReference type="ARBA" id="ARBA00009320"/>
    </source>
</evidence>
<evidence type="ECO:0000256" key="10">
    <source>
        <dbReference type="ARBA" id="ARBA00054027"/>
    </source>
</evidence>
<evidence type="ECO:0000256" key="12">
    <source>
        <dbReference type="NCBIfam" id="TIGR03461"/>
    </source>
</evidence>
<dbReference type="GO" id="GO:0046656">
    <property type="term" value="P:folic acid biosynthetic process"/>
    <property type="evidence" value="ECO:0007669"/>
    <property type="project" value="UniProtKB-KW"/>
</dbReference>
<keyword evidence="6 15" id="KW-0456">Lyase</keyword>
<sequence length="279" mass="30672">MILVNGQATDSISAVDRGFQYGDGVFETMAVTEGVPLCLPEHLDRLTDGCQRLWLPQPAQALLQKEVQAVANSIGRGVLKIMISRGVGGRGYAPTPHASEIHPPATRIVASFDWPDYPANFFEKGIETCLCEIRLGRNSKLAGIKHSNRLEQVLGRAECEEKGIPEGIMLDTDGDIIEGTMSNLFLVQGNKLITPVLSHSGVRGIIRARIIDLAHEIAGINVCVTRLRPSALYHSDGAFFCNSVMGIWPVKKLADHCYSIAPVIRRLQRELIERQIIRV</sequence>
<dbReference type="InterPro" id="IPR001544">
    <property type="entry name" value="Aminotrans_IV"/>
</dbReference>
<comment type="function">
    <text evidence="10">Involved in the biosynthesis of p-aminobenzoate (PABA), a precursor of tetrahydrofolate. Converts 4-amino-4-deoxychorismate into 4-aminobenzoate (PABA) and pyruvate.</text>
</comment>
<gene>
    <name evidence="15" type="ORF">BECKFW1821B_GA0114236_10044</name>
</gene>
<keyword evidence="5" id="KW-0289">Folate biosynthesis</keyword>
<dbReference type="CDD" id="cd01559">
    <property type="entry name" value="ADCL_like"/>
    <property type="match status" value="1"/>
</dbReference>
<evidence type="ECO:0000256" key="8">
    <source>
        <dbReference type="ARBA" id="ARBA00035676"/>
    </source>
</evidence>
<dbReference type="InterPro" id="IPR017824">
    <property type="entry name" value="Aminodeoxychorismate_lyase_IV"/>
</dbReference>
<comment type="similarity">
    <text evidence="2 13">Belongs to the class-IV pyridoxal-phosphate-dependent aminotransferase family.</text>
</comment>
<dbReference type="GO" id="GO:0005829">
    <property type="term" value="C:cytosol"/>
    <property type="evidence" value="ECO:0007669"/>
    <property type="project" value="TreeGrafter"/>
</dbReference>
<dbReference type="Pfam" id="PF01063">
    <property type="entry name" value="Aminotran_4"/>
    <property type="match status" value="1"/>
</dbReference>
<organism evidence="15">
    <name type="scientific">Candidatus Kentrum sp. FW</name>
    <dbReference type="NCBI Taxonomy" id="2126338"/>
    <lineage>
        <taxon>Bacteria</taxon>
        <taxon>Pseudomonadati</taxon>
        <taxon>Pseudomonadota</taxon>
        <taxon>Gammaproteobacteria</taxon>
        <taxon>Candidatus Kentrum</taxon>
    </lineage>
</organism>
<keyword evidence="4 14" id="KW-0663">Pyridoxal phosphate</keyword>
<comment type="cofactor">
    <cofactor evidence="1 14">
        <name>pyridoxal 5'-phosphate</name>
        <dbReference type="ChEBI" id="CHEBI:597326"/>
    </cofactor>
</comment>
<evidence type="ECO:0000256" key="13">
    <source>
        <dbReference type="RuleBase" id="RU004106"/>
    </source>
</evidence>
<dbReference type="InterPro" id="IPR050571">
    <property type="entry name" value="Class-IV_PLP-Dep_Aminotrnsfr"/>
</dbReference>
<dbReference type="Gene3D" id="3.20.10.10">
    <property type="entry name" value="D-amino Acid Aminotransferase, subunit A, domain 2"/>
    <property type="match status" value="1"/>
</dbReference>
<dbReference type="Gene3D" id="3.30.470.10">
    <property type="match status" value="1"/>
</dbReference>
<reference evidence="15" key="1">
    <citation type="submission" date="2019-02" db="EMBL/GenBank/DDBJ databases">
        <authorList>
            <person name="Gruber-Vodicka R. H."/>
            <person name="Seah K. B. B."/>
        </authorList>
    </citation>
    <scope>NUCLEOTIDE SEQUENCE</scope>
    <source>
        <strain evidence="15">BECK_BZ106</strain>
    </source>
</reference>
<evidence type="ECO:0000256" key="14">
    <source>
        <dbReference type="RuleBase" id="RU004516"/>
    </source>
</evidence>
<evidence type="ECO:0000256" key="7">
    <source>
        <dbReference type="ARBA" id="ARBA00035633"/>
    </source>
</evidence>
<accession>A0A450S943</accession>
<dbReference type="NCBIfam" id="NF004761">
    <property type="entry name" value="PRK06092.1"/>
    <property type="match status" value="1"/>
</dbReference>
<dbReference type="PANTHER" id="PTHR42743:SF2">
    <property type="entry name" value="AMINODEOXYCHORISMATE LYASE"/>
    <property type="match status" value="1"/>
</dbReference>
<dbReference type="InterPro" id="IPR036038">
    <property type="entry name" value="Aminotransferase-like"/>
</dbReference>
<evidence type="ECO:0000256" key="9">
    <source>
        <dbReference type="ARBA" id="ARBA00049529"/>
    </source>
</evidence>
<dbReference type="PROSITE" id="PS00770">
    <property type="entry name" value="AA_TRANSFER_CLASS_4"/>
    <property type="match status" value="1"/>
</dbReference>
<evidence type="ECO:0000256" key="6">
    <source>
        <dbReference type="ARBA" id="ARBA00023239"/>
    </source>
</evidence>
<evidence type="ECO:0000313" key="15">
    <source>
        <dbReference type="EMBL" id="VFJ48507.1"/>
    </source>
</evidence>
<dbReference type="GO" id="GO:0008153">
    <property type="term" value="P:4-aminobenzoate biosynthetic process"/>
    <property type="evidence" value="ECO:0007669"/>
    <property type="project" value="UniProtKB-UniRule"/>
</dbReference>
<dbReference type="PANTHER" id="PTHR42743">
    <property type="entry name" value="AMINO-ACID AMINOTRANSFERASE"/>
    <property type="match status" value="1"/>
</dbReference>
<dbReference type="AlphaFoldDB" id="A0A450S943"/>
<comment type="pathway">
    <text evidence="7">Cofactor biosynthesis; tetrahydrofolate biosynthesis; 4-aminobenzoate from chorismate: step 2/2.</text>
</comment>
<evidence type="ECO:0000256" key="5">
    <source>
        <dbReference type="ARBA" id="ARBA00022909"/>
    </source>
</evidence>
<evidence type="ECO:0000256" key="3">
    <source>
        <dbReference type="ARBA" id="ARBA00011738"/>
    </source>
</evidence>
<dbReference type="GO" id="GO:0008696">
    <property type="term" value="F:4-amino-4-deoxychorismate lyase activity"/>
    <property type="evidence" value="ECO:0007669"/>
    <property type="project" value="UniProtKB-UniRule"/>
</dbReference>
<dbReference type="NCBIfam" id="TIGR03461">
    <property type="entry name" value="pabC_Proteo"/>
    <property type="match status" value="1"/>
</dbReference>
<evidence type="ECO:0000256" key="4">
    <source>
        <dbReference type="ARBA" id="ARBA00022898"/>
    </source>
</evidence>
<comment type="subunit">
    <text evidence="3">Homodimer.</text>
</comment>